<dbReference type="HOGENOM" id="CLU_1511662_0_0_1"/>
<dbReference type="EMBL" id="DS995793">
    <property type="protein sequence ID" value="EGE09046.1"/>
    <property type="molecule type" value="Genomic_DNA"/>
</dbReference>
<evidence type="ECO:0000313" key="2">
    <source>
        <dbReference type="EMBL" id="EGE09046.1"/>
    </source>
</evidence>
<keyword evidence="1" id="KW-0732">Signal</keyword>
<protein>
    <submittedName>
        <fullName evidence="2">Uncharacterized protein</fullName>
    </submittedName>
</protein>
<dbReference type="Proteomes" id="UP000009169">
    <property type="component" value="Unassembled WGS sequence"/>
</dbReference>
<sequence length="178" mass="19959">MPWGARHFSLLWFGPILASTHSPPSSRAASVPSLLWGRARAGYGATSGTSIGYLERLELFIPTIGWEALSNTKMDLVSLGVSGSGLHYQPSLQELTLYSQQPIDIILDTWRESFYTYCERGSENQPSLKLPTRNGNASGLAEIQNIWMIVSFRRTCIFVTQGRTIEVRVAKYRHIPKR</sequence>
<feature type="chain" id="PRO_5003284110" evidence="1">
    <location>
        <begin position="19"/>
        <end position="178"/>
    </location>
</feature>
<dbReference type="AlphaFoldDB" id="F2Q4H8"/>
<dbReference type="VEuPathDB" id="FungiDB:TEQG_08075"/>
<gene>
    <name evidence="2" type="ORF">TEQG_08075</name>
</gene>
<proteinExistence type="predicted"/>
<reference evidence="3" key="1">
    <citation type="journal article" date="2012" name="MBio">
        <title>Comparative genome analysis of Trichophyton rubrum and related dermatophytes reveals candidate genes involved in infection.</title>
        <authorList>
            <person name="Martinez D.A."/>
            <person name="Oliver B.G."/>
            <person name="Graeser Y."/>
            <person name="Goldberg J.M."/>
            <person name="Li W."/>
            <person name="Martinez-Rossi N.M."/>
            <person name="Monod M."/>
            <person name="Shelest E."/>
            <person name="Barton R.C."/>
            <person name="Birch E."/>
            <person name="Brakhage A.A."/>
            <person name="Chen Z."/>
            <person name="Gurr S.J."/>
            <person name="Heiman D."/>
            <person name="Heitman J."/>
            <person name="Kosti I."/>
            <person name="Rossi A."/>
            <person name="Saif S."/>
            <person name="Samalova M."/>
            <person name="Saunders C.W."/>
            <person name="Shea T."/>
            <person name="Summerbell R.C."/>
            <person name="Xu J."/>
            <person name="Young S."/>
            <person name="Zeng Q."/>
            <person name="Birren B.W."/>
            <person name="Cuomo C.A."/>
            <person name="White T.C."/>
        </authorList>
    </citation>
    <scope>NUCLEOTIDE SEQUENCE [LARGE SCALE GENOMIC DNA]</scope>
    <source>
        <strain evidence="3">ATCC MYA-4606 / CBS 127.97</strain>
    </source>
</reference>
<name>F2Q4H8_TRIEC</name>
<organism evidence="2 3">
    <name type="scientific">Trichophyton equinum (strain ATCC MYA-4606 / CBS 127.97)</name>
    <name type="common">Horse ringworm fungus</name>
    <dbReference type="NCBI Taxonomy" id="559882"/>
    <lineage>
        <taxon>Eukaryota</taxon>
        <taxon>Fungi</taxon>
        <taxon>Dikarya</taxon>
        <taxon>Ascomycota</taxon>
        <taxon>Pezizomycotina</taxon>
        <taxon>Eurotiomycetes</taxon>
        <taxon>Eurotiomycetidae</taxon>
        <taxon>Onygenales</taxon>
        <taxon>Arthrodermataceae</taxon>
        <taxon>Trichophyton</taxon>
    </lineage>
</organism>
<accession>F2Q4H8</accession>
<keyword evidence="3" id="KW-1185">Reference proteome</keyword>
<evidence type="ECO:0000313" key="3">
    <source>
        <dbReference type="Proteomes" id="UP000009169"/>
    </source>
</evidence>
<evidence type="ECO:0000256" key="1">
    <source>
        <dbReference type="SAM" id="SignalP"/>
    </source>
</evidence>
<feature type="signal peptide" evidence="1">
    <location>
        <begin position="1"/>
        <end position="18"/>
    </location>
</feature>